<reference evidence="4 5" key="2">
    <citation type="journal article" date="2020" name="Microbiol. Resour. Announc.">
        <title>Complete genome sequence of Pseudomonas otitidis strain MrB4, isolated from Lake Biwa in Japan.</title>
        <authorList>
            <person name="Miyazaki K."/>
            <person name="Hase E."/>
            <person name="Maruya T."/>
        </authorList>
    </citation>
    <scope>NUCLEOTIDE SEQUENCE [LARGE SCALE GENOMIC DNA]</scope>
    <source>
        <strain evidence="4 5">MrB4</strain>
    </source>
</reference>
<evidence type="ECO:0000259" key="2">
    <source>
        <dbReference type="Pfam" id="PF07007"/>
    </source>
</evidence>
<reference evidence="3 6" key="1">
    <citation type="submission" date="2019-12" db="EMBL/GenBank/DDBJ databases">
        <title>complete genome sequences of Pseudomonas otitidis str. WP8-S17-CRE-03 isolated from wastewater treatment plant effluent.</title>
        <authorList>
            <person name="Sekizuka T."/>
            <person name="Itokawa K."/>
            <person name="Yatsu K."/>
            <person name="Inamine Y."/>
            <person name="Kuroda M."/>
        </authorList>
    </citation>
    <scope>NUCLEOTIDE SEQUENCE [LARGE SCALE GENOMIC DNA]</scope>
    <source>
        <strain evidence="3 6">WP8-S17-CRE-03</strain>
    </source>
</reference>
<dbReference type="Proteomes" id="UP000501237">
    <property type="component" value="Chromosome"/>
</dbReference>
<dbReference type="EMBL" id="AP022642">
    <property type="protein sequence ID" value="BCA28641.1"/>
    <property type="molecule type" value="Genomic_DNA"/>
</dbReference>
<evidence type="ECO:0000313" key="5">
    <source>
        <dbReference type="Proteomes" id="UP000501237"/>
    </source>
</evidence>
<evidence type="ECO:0000313" key="6">
    <source>
        <dbReference type="Proteomes" id="UP000515591"/>
    </source>
</evidence>
<dbReference type="Proteomes" id="UP000515591">
    <property type="component" value="Chromosome"/>
</dbReference>
<name>A0A679GCM4_9GAMM</name>
<evidence type="ECO:0000313" key="3">
    <source>
        <dbReference type="EMBL" id="BBT16558.1"/>
    </source>
</evidence>
<sequence length="136" mass="15376">MNMSPRMALLTLAWALCGASQARGAESEIEGCFNLSNDQVVACIEPLHQRSEDELNATVQGIRARLKVDLQLFDAAQRAWLEFRSRECAVQSITARGYRDPERQEVLLLKACQVELNNARIQGLKRLQLYCDNCLH</sequence>
<evidence type="ECO:0000313" key="4">
    <source>
        <dbReference type="EMBL" id="BCA28641.1"/>
    </source>
</evidence>
<organism evidence="4 5">
    <name type="scientific">Metapseudomonas otitidis</name>
    <dbReference type="NCBI Taxonomy" id="319939"/>
    <lineage>
        <taxon>Bacteria</taxon>
        <taxon>Pseudomonadati</taxon>
        <taxon>Pseudomonadota</taxon>
        <taxon>Gammaproteobacteria</taxon>
        <taxon>Pseudomonadales</taxon>
        <taxon>Pseudomonadaceae</taxon>
        <taxon>Metapseudomonas</taxon>
    </lineage>
</organism>
<protein>
    <recommendedName>
        <fullName evidence="2">Lysozyme inhibitor LprI-like N-terminal domain-containing protein</fullName>
    </recommendedName>
</protein>
<dbReference type="EMBL" id="AP022213">
    <property type="protein sequence ID" value="BBT16558.1"/>
    <property type="molecule type" value="Genomic_DNA"/>
</dbReference>
<feature type="chain" id="PRO_5043212082" description="Lysozyme inhibitor LprI-like N-terminal domain-containing protein" evidence="1">
    <location>
        <begin position="25"/>
        <end position="136"/>
    </location>
</feature>
<evidence type="ECO:0000256" key="1">
    <source>
        <dbReference type="SAM" id="SignalP"/>
    </source>
</evidence>
<dbReference type="KEGG" id="poj:PtoMrB4_26180"/>
<accession>A0A679GCM4</accession>
<proteinExistence type="predicted"/>
<dbReference type="Gene3D" id="1.20.1270.180">
    <property type="match status" value="1"/>
</dbReference>
<gene>
    <name evidence="4" type="ORF">PtoMrB4_26180</name>
    <name evidence="3" type="ORF">WP8S17C03_26070</name>
</gene>
<feature type="domain" description="Lysozyme inhibitor LprI-like N-terminal" evidence="2">
    <location>
        <begin position="40"/>
        <end position="123"/>
    </location>
</feature>
<keyword evidence="1" id="KW-0732">Signal</keyword>
<dbReference type="AlphaFoldDB" id="A0A679GCM4"/>
<feature type="signal peptide" evidence="1">
    <location>
        <begin position="1"/>
        <end position="24"/>
    </location>
</feature>
<dbReference type="InterPro" id="IPR009739">
    <property type="entry name" value="LprI-like_N"/>
</dbReference>
<dbReference type="Pfam" id="PF07007">
    <property type="entry name" value="LprI"/>
    <property type="match status" value="1"/>
</dbReference>